<keyword evidence="2" id="KW-1185">Reference proteome</keyword>
<evidence type="ECO:0000313" key="2">
    <source>
        <dbReference type="Proteomes" id="UP000446658"/>
    </source>
</evidence>
<dbReference type="EMBL" id="WLYX01000001">
    <property type="protein sequence ID" value="MTD34049.1"/>
    <property type="molecule type" value="Genomic_DNA"/>
</dbReference>
<gene>
    <name evidence="1" type="ORF">GKE73_16605</name>
</gene>
<dbReference type="Gene3D" id="3.30.450.40">
    <property type="match status" value="1"/>
</dbReference>
<protein>
    <submittedName>
        <fullName evidence="1">GAF domain-containing protein</fullName>
    </submittedName>
</protein>
<sequence>MASALVLSRAETRERMFQAICDVCVAEGGFSHTSIRWLDDNTSLLQTMACASEPGADFSLNQPPMATADSVYGRGPSGRALRTRSVQLVNNVNEDASRRLGANGYSTIRFVACW</sequence>
<comment type="caution">
    <text evidence="1">The sequence shown here is derived from an EMBL/GenBank/DDBJ whole genome shotgun (WGS) entry which is preliminary data.</text>
</comment>
<evidence type="ECO:0000313" key="1">
    <source>
        <dbReference type="EMBL" id="MTD34049.1"/>
    </source>
</evidence>
<reference evidence="1 2" key="1">
    <citation type="submission" date="2019-11" db="EMBL/GenBank/DDBJ databases">
        <title>Draft genome sequence of Paludibacterium sp. dN18-1.</title>
        <authorList>
            <person name="Im W.-T."/>
        </authorList>
    </citation>
    <scope>NUCLEOTIDE SEQUENCE [LARGE SCALE GENOMIC DNA]</scope>
    <source>
        <strain evidence="2">dN 18-1</strain>
    </source>
</reference>
<dbReference type="RefSeq" id="WP_230371239.1">
    <property type="nucleotide sequence ID" value="NZ_WLYX01000001.1"/>
</dbReference>
<dbReference type="AlphaFoldDB" id="A0A844GEG7"/>
<accession>A0A844GEG7</accession>
<organism evidence="1 2">
    <name type="scientific">Paludibacterium denitrificans</name>
    <dbReference type="NCBI Taxonomy" id="2675226"/>
    <lineage>
        <taxon>Bacteria</taxon>
        <taxon>Pseudomonadati</taxon>
        <taxon>Pseudomonadota</taxon>
        <taxon>Betaproteobacteria</taxon>
        <taxon>Neisseriales</taxon>
        <taxon>Chromobacteriaceae</taxon>
        <taxon>Paludibacterium</taxon>
    </lineage>
</organism>
<dbReference type="Proteomes" id="UP000446658">
    <property type="component" value="Unassembled WGS sequence"/>
</dbReference>
<dbReference type="InterPro" id="IPR029016">
    <property type="entry name" value="GAF-like_dom_sf"/>
</dbReference>
<name>A0A844GEG7_9NEIS</name>
<dbReference type="SUPFAM" id="SSF55781">
    <property type="entry name" value="GAF domain-like"/>
    <property type="match status" value="1"/>
</dbReference>
<proteinExistence type="predicted"/>